<feature type="transmembrane region" description="Helical" evidence="1">
    <location>
        <begin position="37"/>
        <end position="57"/>
    </location>
</feature>
<evidence type="ECO:0000313" key="3">
    <source>
        <dbReference type="EMBL" id="SDY29168.1"/>
    </source>
</evidence>
<reference evidence="3 4" key="1">
    <citation type="submission" date="2016-10" db="EMBL/GenBank/DDBJ databases">
        <authorList>
            <person name="de Groot N.N."/>
        </authorList>
    </citation>
    <scope>NUCLEOTIDE SEQUENCE [LARGE SCALE GENOMIC DNA]</scope>
    <source>
        <strain evidence="3 4">CPCC 202699</strain>
    </source>
</reference>
<organism evidence="3 4">
    <name type="scientific">Amycolatopsis xylanica</name>
    <dbReference type="NCBI Taxonomy" id="589385"/>
    <lineage>
        <taxon>Bacteria</taxon>
        <taxon>Bacillati</taxon>
        <taxon>Actinomycetota</taxon>
        <taxon>Actinomycetes</taxon>
        <taxon>Pseudonocardiales</taxon>
        <taxon>Pseudonocardiaceae</taxon>
        <taxon>Amycolatopsis</taxon>
    </lineage>
</organism>
<keyword evidence="4" id="KW-1185">Reference proteome</keyword>
<keyword evidence="1" id="KW-0472">Membrane</keyword>
<feature type="transmembrane region" description="Helical" evidence="1">
    <location>
        <begin position="163"/>
        <end position="186"/>
    </location>
</feature>
<dbReference type="GO" id="GO:0008610">
    <property type="term" value="P:lipid biosynthetic process"/>
    <property type="evidence" value="ECO:0007669"/>
    <property type="project" value="UniProtKB-ARBA"/>
</dbReference>
<gene>
    <name evidence="3" type="ORF">SAMN05421504_10555</name>
</gene>
<dbReference type="EMBL" id="FNON01000005">
    <property type="protein sequence ID" value="SDY29168.1"/>
    <property type="molecule type" value="Genomic_DNA"/>
</dbReference>
<dbReference type="Proteomes" id="UP000199515">
    <property type="component" value="Unassembled WGS sequence"/>
</dbReference>
<name>A0A1H3IPZ5_9PSEU</name>
<dbReference type="PANTHER" id="PTHR19353">
    <property type="entry name" value="FATTY ACID DESATURASE 2"/>
    <property type="match status" value="1"/>
</dbReference>
<dbReference type="GO" id="GO:0016717">
    <property type="term" value="F:oxidoreductase activity, acting on paired donors, with oxidation of a pair of donors resulting in the reduction of molecular oxygen to two molecules of water"/>
    <property type="evidence" value="ECO:0007669"/>
    <property type="project" value="TreeGrafter"/>
</dbReference>
<dbReference type="AlphaFoldDB" id="A0A1H3IPZ5"/>
<feature type="domain" description="Fatty acid desaturase" evidence="2">
    <location>
        <begin position="61"/>
        <end position="319"/>
    </location>
</feature>
<keyword evidence="1" id="KW-1133">Transmembrane helix</keyword>
<sequence length="343" mass="38508">MWGVTTNEVLSPPGSDFARLTRRVSEADLLRRRPGYYIARFSLVIGLFAAGWTGFAFLGDSWWSLGIAVFFAVMFAQIAFLSHDLAHRQVFRTRRPTEIAGWAMGNFGIGMSYGWWMDKHTRHHANPNHDELDPDVDPDVLVWSKKQAKAARGVPAFIGRYQAFLFFPLLTLEGFNLHVSGFRALFSKSLKHKWIEGSLLTAHVVLYLAAVFTVLSPGKAVLFVLVHQCLWGVYMGSVFAPSHKGMPILSGKTELDFLRKQVLTSRNILGGRHVDIAMGGLNYQIEHHLFPSMPAPHLAQAQRIVEDYCAELGIPYSKTTLLNSYSLVLRSLHEAGEPLRNRS</sequence>
<dbReference type="STRING" id="589385.SAMN05421504_10555"/>
<evidence type="ECO:0000313" key="4">
    <source>
        <dbReference type="Proteomes" id="UP000199515"/>
    </source>
</evidence>
<dbReference type="GO" id="GO:0016020">
    <property type="term" value="C:membrane"/>
    <property type="evidence" value="ECO:0007669"/>
    <property type="project" value="TreeGrafter"/>
</dbReference>
<feature type="transmembrane region" description="Helical" evidence="1">
    <location>
        <begin position="63"/>
        <end position="87"/>
    </location>
</feature>
<dbReference type="Pfam" id="PF00487">
    <property type="entry name" value="FA_desaturase"/>
    <property type="match status" value="1"/>
</dbReference>
<accession>A0A1H3IPZ5</accession>
<protein>
    <submittedName>
        <fullName evidence="3">Fatty acid desaturase</fullName>
    </submittedName>
</protein>
<evidence type="ECO:0000256" key="1">
    <source>
        <dbReference type="SAM" id="Phobius"/>
    </source>
</evidence>
<proteinExistence type="predicted"/>
<evidence type="ECO:0000259" key="2">
    <source>
        <dbReference type="Pfam" id="PF00487"/>
    </source>
</evidence>
<feature type="transmembrane region" description="Helical" evidence="1">
    <location>
        <begin position="198"/>
        <end position="215"/>
    </location>
</feature>
<dbReference type="InterPro" id="IPR012171">
    <property type="entry name" value="Fatty_acid_desaturase"/>
</dbReference>
<dbReference type="PIRSF" id="PIRSF015921">
    <property type="entry name" value="FA_sphinglp_des"/>
    <property type="match status" value="1"/>
</dbReference>
<feature type="transmembrane region" description="Helical" evidence="1">
    <location>
        <begin position="221"/>
        <end position="240"/>
    </location>
</feature>
<dbReference type="CDD" id="cd03506">
    <property type="entry name" value="Delta6-FADS-like"/>
    <property type="match status" value="1"/>
</dbReference>
<dbReference type="PANTHER" id="PTHR19353:SF19">
    <property type="entry name" value="DELTA(5) FATTY ACID DESATURASE C-RELATED"/>
    <property type="match status" value="1"/>
</dbReference>
<keyword evidence="1" id="KW-0812">Transmembrane</keyword>
<dbReference type="InterPro" id="IPR005804">
    <property type="entry name" value="FA_desaturase_dom"/>
</dbReference>